<dbReference type="GO" id="GO:0005576">
    <property type="term" value="C:extracellular region"/>
    <property type="evidence" value="ECO:0007669"/>
    <property type="project" value="UniProtKB-SubCell"/>
</dbReference>
<dbReference type="InterPro" id="IPR008427">
    <property type="entry name" value="Extracellular_membr_CFEM_dom"/>
</dbReference>
<comment type="subcellular location">
    <subcellularLocation>
        <location evidence="1">Secreted</location>
    </subcellularLocation>
</comment>
<keyword evidence="9" id="KW-1185">Reference proteome</keyword>
<name>A0AAD5VEC0_9AGAR</name>
<sequence length="175" mass="17990">MHFLLSFLNLASLLVLVSAQVALLNSPPSAGAAQPGQIATPVQSVAPTVVPTDISMANLPACVFVCFSQAAQTAACPMTNKTCACTNPKFIETSKLCLRNGCPPLDQAEAEMLQNKQCAPPPISDSSAGPAATGAQSEENKNLFTSSNEAVGWMFGEGNILVLVSAVVVGLTVAL</sequence>
<reference evidence="8" key="1">
    <citation type="submission" date="2022-07" db="EMBL/GenBank/DDBJ databases">
        <title>Genome Sequence of Leucocoprinus birnbaumii.</title>
        <authorList>
            <person name="Buettner E."/>
        </authorList>
    </citation>
    <scope>NUCLEOTIDE SEQUENCE</scope>
    <source>
        <strain evidence="8">VT141</strain>
    </source>
</reference>
<evidence type="ECO:0000313" key="8">
    <source>
        <dbReference type="EMBL" id="KAJ3553121.1"/>
    </source>
</evidence>
<evidence type="ECO:0000256" key="6">
    <source>
        <dbReference type="SAM" id="SignalP"/>
    </source>
</evidence>
<dbReference type="PROSITE" id="PS52012">
    <property type="entry name" value="CFEM"/>
    <property type="match status" value="1"/>
</dbReference>
<feature type="chain" id="PRO_5041932465" description="CFEM domain-containing protein" evidence="6">
    <location>
        <begin position="20"/>
        <end position="175"/>
    </location>
</feature>
<evidence type="ECO:0000313" key="9">
    <source>
        <dbReference type="Proteomes" id="UP001213000"/>
    </source>
</evidence>
<evidence type="ECO:0000256" key="4">
    <source>
        <dbReference type="ARBA" id="ARBA00023157"/>
    </source>
</evidence>
<dbReference type="EMBL" id="JANIEX010001957">
    <property type="protein sequence ID" value="KAJ3553121.1"/>
    <property type="molecule type" value="Genomic_DNA"/>
</dbReference>
<keyword evidence="3 6" id="KW-0732">Signal</keyword>
<evidence type="ECO:0000256" key="5">
    <source>
        <dbReference type="SAM" id="MobiDB-lite"/>
    </source>
</evidence>
<dbReference type="Proteomes" id="UP001213000">
    <property type="component" value="Unassembled WGS sequence"/>
</dbReference>
<evidence type="ECO:0000256" key="3">
    <source>
        <dbReference type="ARBA" id="ARBA00022729"/>
    </source>
</evidence>
<feature type="signal peptide" evidence="6">
    <location>
        <begin position="1"/>
        <end position="19"/>
    </location>
</feature>
<dbReference type="AlphaFoldDB" id="A0AAD5VEC0"/>
<dbReference type="Pfam" id="PF05730">
    <property type="entry name" value="CFEM"/>
    <property type="match status" value="1"/>
</dbReference>
<keyword evidence="4" id="KW-1015">Disulfide bond</keyword>
<comment type="caution">
    <text evidence="8">The sequence shown here is derived from an EMBL/GenBank/DDBJ whole genome shotgun (WGS) entry which is preliminary data.</text>
</comment>
<feature type="region of interest" description="Disordered" evidence="5">
    <location>
        <begin position="119"/>
        <end position="140"/>
    </location>
</feature>
<evidence type="ECO:0000256" key="1">
    <source>
        <dbReference type="ARBA" id="ARBA00004613"/>
    </source>
</evidence>
<feature type="domain" description="CFEM" evidence="7">
    <location>
        <begin position="34"/>
        <end position="145"/>
    </location>
</feature>
<accession>A0AAD5VEC0</accession>
<gene>
    <name evidence="8" type="ORF">NP233_g12722</name>
</gene>
<proteinExistence type="predicted"/>
<protein>
    <recommendedName>
        <fullName evidence="7">CFEM domain-containing protein</fullName>
    </recommendedName>
</protein>
<evidence type="ECO:0000259" key="7">
    <source>
        <dbReference type="PROSITE" id="PS52012"/>
    </source>
</evidence>
<evidence type="ECO:0000256" key="2">
    <source>
        <dbReference type="ARBA" id="ARBA00022525"/>
    </source>
</evidence>
<keyword evidence="2" id="KW-0964">Secreted</keyword>
<organism evidence="8 9">
    <name type="scientific">Leucocoprinus birnbaumii</name>
    <dbReference type="NCBI Taxonomy" id="56174"/>
    <lineage>
        <taxon>Eukaryota</taxon>
        <taxon>Fungi</taxon>
        <taxon>Dikarya</taxon>
        <taxon>Basidiomycota</taxon>
        <taxon>Agaricomycotina</taxon>
        <taxon>Agaricomycetes</taxon>
        <taxon>Agaricomycetidae</taxon>
        <taxon>Agaricales</taxon>
        <taxon>Agaricineae</taxon>
        <taxon>Agaricaceae</taxon>
        <taxon>Leucocoprinus</taxon>
    </lineage>
</organism>